<feature type="compositionally biased region" description="Low complexity" evidence="1">
    <location>
        <begin position="362"/>
        <end position="374"/>
    </location>
</feature>
<evidence type="ECO:0000313" key="3">
    <source>
        <dbReference type="Proteomes" id="UP001182556"/>
    </source>
</evidence>
<accession>A0AAD9FVC6</accession>
<feature type="compositionally biased region" description="Basic and acidic residues" evidence="1">
    <location>
        <begin position="773"/>
        <end position="784"/>
    </location>
</feature>
<reference evidence="2" key="1">
    <citation type="submission" date="2023-02" db="EMBL/GenBank/DDBJ databases">
        <title>Identification and recombinant expression of a fungal hydrolase from Papiliotrema laurentii that hydrolyzes apple cutin and clears colloidal polyester polyurethane.</title>
        <authorList>
            <consortium name="DOE Joint Genome Institute"/>
            <person name="Roman V.A."/>
            <person name="Bojanowski C."/>
            <person name="Crable B.R."/>
            <person name="Wagner D.N."/>
            <person name="Hung C.S."/>
            <person name="Nadeau L.J."/>
            <person name="Schratz L."/>
            <person name="Haridas S."/>
            <person name="Pangilinan J."/>
            <person name="Lipzen A."/>
            <person name="Na H."/>
            <person name="Yan M."/>
            <person name="Ng V."/>
            <person name="Grigoriev I.V."/>
            <person name="Spatafora J.W."/>
            <person name="Barlow D."/>
            <person name="Biffinger J."/>
            <person name="Kelley-Loughnane N."/>
            <person name="Varaljay V.A."/>
            <person name="Crookes-Goodson W.J."/>
        </authorList>
    </citation>
    <scope>NUCLEOTIDE SEQUENCE</scope>
    <source>
        <strain evidence="2">5307AH</strain>
    </source>
</reference>
<feature type="compositionally biased region" description="Polar residues" evidence="1">
    <location>
        <begin position="380"/>
        <end position="407"/>
    </location>
</feature>
<feature type="region of interest" description="Disordered" evidence="1">
    <location>
        <begin position="318"/>
        <end position="407"/>
    </location>
</feature>
<feature type="compositionally biased region" description="Acidic residues" evidence="1">
    <location>
        <begin position="757"/>
        <end position="772"/>
    </location>
</feature>
<feature type="compositionally biased region" description="Low complexity" evidence="1">
    <location>
        <begin position="744"/>
        <end position="755"/>
    </location>
</feature>
<comment type="caution">
    <text evidence="2">The sequence shown here is derived from an EMBL/GenBank/DDBJ whole genome shotgun (WGS) entry which is preliminary data.</text>
</comment>
<organism evidence="2 3">
    <name type="scientific">Papiliotrema laurentii</name>
    <name type="common">Cryptococcus laurentii</name>
    <dbReference type="NCBI Taxonomy" id="5418"/>
    <lineage>
        <taxon>Eukaryota</taxon>
        <taxon>Fungi</taxon>
        <taxon>Dikarya</taxon>
        <taxon>Basidiomycota</taxon>
        <taxon>Agaricomycotina</taxon>
        <taxon>Tremellomycetes</taxon>
        <taxon>Tremellales</taxon>
        <taxon>Rhynchogastremaceae</taxon>
        <taxon>Papiliotrema</taxon>
    </lineage>
</organism>
<proteinExistence type="predicted"/>
<dbReference type="AlphaFoldDB" id="A0AAD9FVC6"/>
<keyword evidence="3" id="KW-1185">Reference proteome</keyword>
<evidence type="ECO:0000256" key="1">
    <source>
        <dbReference type="SAM" id="MobiDB-lite"/>
    </source>
</evidence>
<sequence>MSLASIPAKRIHSCDGDTSPTPKRMDLEADPLIHPSAVNRTAPQSEMSGSQMERAGSCEQDRYDIGTGSRSRLEKGKGRARGVSELPEVVWRRIFEHYYDLTASAWEMDNTNRDNITPLILSRELTPVALGVLYRHPHLSYDHLRRFVRCATINQPGTSLSKARLVRHLTIRASRRKPIKHQIGWGPDSELYYTLHTALKDVCGLFTDLTSFTLRDTLVLHSADSKLLFDSLQLLRPKKARIEIRCWDLRDSPVGRQIAGVSSRNVHDRHTDQVVTPFRVGPPRVWNRIAVSETALMQTSWKDALMCGGELHLPPWWIDPPKLDEPSQAPIHPGDGPAPPPPSVGRLTGMRGGGMQPTVTELPRGGRTTLRGRPVIGQPAGSSSTNNDATVQGSSSVTPSTTFRSSQSVVEVNRGPYFVTPSVEPTSDTTSSLHGALATEPAYPMTTTDAPYVDAGTSVSNPASSRWPVNLAQRNRMDHLFDTDEAFQEYERRNISAIDLRDNMGASATVPPPQTRSDTLGPDGGRADISETTEQRVQEQGANLTSYMLAHEMRARLLKLLDQYWIPRLHSFSFVALDPLASLIVRHPRLEFWIQLPIPHIRVHLPRGVHSLAVFKGVDENASDRKRAARRLNLTPEAEEPGAATDAGDDDGRVGNDEDTERIVGGDGSGGDLVNDQTRLFEIEVNTVAEMEDERDWIARGEQLPAQACRILVGSSDWREVATETTLFTPSVPRTDSSAPPSPSSSQFQSPTFSFIDLDDTDEDIPEGEEGEVYDREAALEQRRRVQGKLTG</sequence>
<feature type="compositionally biased region" description="Polar residues" evidence="1">
    <location>
        <begin position="38"/>
        <end position="51"/>
    </location>
</feature>
<evidence type="ECO:0000313" key="2">
    <source>
        <dbReference type="EMBL" id="KAK1926800.1"/>
    </source>
</evidence>
<dbReference type="Proteomes" id="UP001182556">
    <property type="component" value="Unassembled WGS sequence"/>
</dbReference>
<feature type="region of interest" description="Disordered" evidence="1">
    <location>
        <begin position="504"/>
        <end position="523"/>
    </location>
</feature>
<feature type="region of interest" description="Disordered" evidence="1">
    <location>
        <begin position="1"/>
        <end position="76"/>
    </location>
</feature>
<dbReference type="EMBL" id="JAODAN010000002">
    <property type="protein sequence ID" value="KAK1926800.1"/>
    <property type="molecule type" value="Genomic_DNA"/>
</dbReference>
<feature type="region of interest" description="Disordered" evidence="1">
    <location>
        <begin position="729"/>
        <end position="792"/>
    </location>
</feature>
<feature type="compositionally biased region" description="Basic and acidic residues" evidence="1">
    <location>
        <begin position="650"/>
        <end position="664"/>
    </location>
</feature>
<protein>
    <submittedName>
        <fullName evidence="2">Uncharacterized protein</fullName>
    </submittedName>
</protein>
<feature type="region of interest" description="Disordered" evidence="1">
    <location>
        <begin position="631"/>
        <end position="675"/>
    </location>
</feature>
<gene>
    <name evidence="2" type="ORF">DB88DRAFT_483048</name>
</gene>
<name>A0AAD9FVC6_PAPLA</name>